<evidence type="ECO:0000256" key="3">
    <source>
        <dbReference type="ARBA" id="ARBA00022448"/>
    </source>
</evidence>
<dbReference type="Pfam" id="PF13620">
    <property type="entry name" value="CarboxypepD_reg"/>
    <property type="match status" value="1"/>
</dbReference>
<dbReference type="GO" id="GO:0015344">
    <property type="term" value="F:siderophore uptake transmembrane transporter activity"/>
    <property type="evidence" value="ECO:0007669"/>
    <property type="project" value="TreeGrafter"/>
</dbReference>
<reference evidence="19 20" key="1">
    <citation type="submission" date="2020-08" db="EMBL/GenBank/DDBJ databases">
        <title>Genomic Encyclopedia of Type Strains, Phase IV (KMG-V): Genome sequencing to study the core and pangenomes of soil and plant-associated prokaryotes.</title>
        <authorList>
            <person name="Whitman W."/>
        </authorList>
    </citation>
    <scope>NUCLEOTIDE SEQUENCE [LARGE SCALE GENOMIC DNA]</scope>
    <source>
        <strain evidence="19 20">M2T3</strain>
    </source>
</reference>
<dbReference type="PANTHER" id="PTHR32552">
    <property type="entry name" value="FERRICHROME IRON RECEPTOR-RELATED"/>
    <property type="match status" value="1"/>
</dbReference>
<gene>
    <name evidence="19" type="ORF">HDF25_000589</name>
</gene>
<evidence type="ECO:0000259" key="17">
    <source>
        <dbReference type="Pfam" id="PF00593"/>
    </source>
</evidence>
<evidence type="ECO:0000256" key="7">
    <source>
        <dbReference type="ARBA" id="ARBA00022729"/>
    </source>
</evidence>
<dbReference type="SUPFAM" id="SSF56935">
    <property type="entry name" value="Porins"/>
    <property type="match status" value="1"/>
</dbReference>
<proteinExistence type="inferred from homology"/>
<dbReference type="PANTHER" id="PTHR32552:SF68">
    <property type="entry name" value="FERRICHROME OUTER MEMBRANE TRANSPORTER_PHAGE RECEPTOR"/>
    <property type="match status" value="1"/>
</dbReference>
<sequence length="801" mass="86989">MTFSTPRVYLTAIFILLLHSFTFAQTRTGTITGTITTSDGVPAELVTVAIKGIISTTTDKNGSYTLKKIPAGKHIVIARLVGVHPISKEITLAAGQAYTYDITLSTSNEQLKEVVVSGGKTNKFAVKESALVSKMPLKNLENPQVYAVVSKELMTEQVITNYDDALKNVPGIDKLWSSTGRGGDGAGYFSLRGFAVQPTLVNGLPGLTNGSLDVSNVERIEVLKGPSGTLFGSSLISYGGLINTVTKQPHDGTATEVTYTAGSYGLNRVTADINTPLDKDHKVLFRMNAAYQDENSFQDAGFKKTRFVAPSLSYQVNDRLSFLLNTQFLSAEGTNPTMLFLDRGTALKVNTIAGLNYDPKKSYTSNNLSIKTPVASMQAQMNYKLSDQWNSQTLISRGSAKSDGYYSYLYEMSSTVPGYPNVPSTFRRSVSDQNTTTETTDIQQNFNGDFQIAGLRSRIVAGLDYFNRTYINNSSNYVTAGIVSLGGTDTGVLTKESVDALIAASKTYTNTISTQQVYSAYASDILNFTPQLSGMFSLRVDHFVNGGQGVADADKYGQTFLSPKFGLVYQILKDRLSVFGNFMNGFTNVAPISVSVNGVSTTRVFKPEQANQWETGVKTDLFDGKLTASLSYYDIKVSNTVLSVGENDYTQGGKNYSKGFEAEIQANPFPGFNIIAGYSKNKSKLTSGPADYEGRRPESAGPEDLINAWISYKLMNGSAKGLGFGFGGNYAGKNSILNRATTGVFTLPSYTVLNAAVNYQTGHFNFALKMDNLTNKIYYKGWSTIEPMRPRTVAGSIGYRF</sequence>
<evidence type="ECO:0000256" key="1">
    <source>
        <dbReference type="ARBA" id="ARBA00004571"/>
    </source>
</evidence>
<accession>A0A7X0J044</accession>
<evidence type="ECO:0000256" key="10">
    <source>
        <dbReference type="ARBA" id="ARBA00023077"/>
    </source>
</evidence>
<feature type="chain" id="PRO_5031228443" evidence="16">
    <location>
        <begin position="25"/>
        <end position="801"/>
    </location>
</feature>
<keyword evidence="8" id="KW-0408">Iron</keyword>
<keyword evidence="3 14" id="KW-0813">Transport</keyword>
<comment type="similarity">
    <text evidence="2 14 15">Belongs to the TonB-dependent receptor family.</text>
</comment>
<evidence type="ECO:0000256" key="2">
    <source>
        <dbReference type="ARBA" id="ARBA00009810"/>
    </source>
</evidence>
<dbReference type="InterPro" id="IPR036942">
    <property type="entry name" value="Beta-barrel_TonB_sf"/>
</dbReference>
<dbReference type="InterPro" id="IPR010105">
    <property type="entry name" value="TonB_sidphr_rcpt"/>
</dbReference>
<organism evidence="19 20">
    <name type="scientific">Pedobacter cryoconitis</name>
    <dbReference type="NCBI Taxonomy" id="188932"/>
    <lineage>
        <taxon>Bacteria</taxon>
        <taxon>Pseudomonadati</taxon>
        <taxon>Bacteroidota</taxon>
        <taxon>Sphingobacteriia</taxon>
        <taxon>Sphingobacteriales</taxon>
        <taxon>Sphingobacteriaceae</taxon>
        <taxon>Pedobacter</taxon>
    </lineage>
</organism>
<evidence type="ECO:0000256" key="8">
    <source>
        <dbReference type="ARBA" id="ARBA00023004"/>
    </source>
</evidence>
<dbReference type="Proteomes" id="UP000521017">
    <property type="component" value="Unassembled WGS sequence"/>
</dbReference>
<dbReference type="NCBIfam" id="TIGR01783">
    <property type="entry name" value="TonB-siderophor"/>
    <property type="match status" value="1"/>
</dbReference>
<dbReference type="Pfam" id="PF00593">
    <property type="entry name" value="TonB_dep_Rec_b-barrel"/>
    <property type="match status" value="1"/>
</dbReference>
<evidence type="ECO:0000256" key="16">
    <source>
        <dbReference type="SAM" id="SignalP"/>
    </source>
</evidence>
<dbReference type="Pfam" id="PF07715">
    <property type="entry name" value="Plug"/>
    <property type="match status" value="1"/>
</dbReference>
<dbReference type="GO" id="GO:0038023">
    <property type="term" value="F:signaling receptor activity"/>
    <property type="evidence" value="ECO:0007669"/>
    <property type="project" value="InterPro"/>
</dbReference>
<evidence type="ECO:0000256" key="15">
    <source>
        <dbReference type="RuleBase" id="RU003357"/>
    </source>
</evidence>
<dbReference type="Gene3D" id="2.60.40.1120">
    <property type="entry name" value="Carboxypeptidase-like, regulatory domain"/>
    <property type="match status" value="1"/>
</dbReference>
<evidence type="ECO:0000256" key="5">
    <source>
        <dbReference type="ARBA" id="ARBA00022496"/>
    </source>
</evidence>
<dbReference type="CDD" id="cd01347">
    <property type="entry name" value="ligand_gated_channel"/>
    <property type="match status" value="1"/>
</dbReference>
<feature type="domain" description="TonB-dependent receptor-like beta-barrel" evidence="17">
    <location>
        <begin position="318"/>
        <end position="773"/>
    </location>
</feature>
<keyword evidence="11 14" id="KW-0472">Membrane</keyword>
<dbReference type="InterPro" id="IPR037066">
    <property type="entry name" value="Plug_dom_sf"/>
</dbReference>
<keyword evidence="13 14" id="KW-0998">Cell outer membrane</keyword>
<comment type="caution">
    <text evidence="19">The sequence shown here is derived from an EMBL/GenBank/DDBJ whole genome shotgun (WGS) entry which is preliminary data.</text>
</comment>
<dbReference type="SUPFAM" id="SSF49452">
    <property type="entry name" value="Starch-binding domain-like"/>
    <property type="match status" value="1"/>
</dbReference>
<name>A0A7X0J044_9SPHI</name>
<evidence type="ECO:0000313" key="20">
    <source>
        <dbReference type="Proteomes" id="UP000521017"/>
    </source>
</evidence>
<evidence type="ECO:0000256" key="14">
    <source>
        <dbReference type="PROSITE-ProRule" id="PRU01360"/>
    </source>
</evidence>
<keyword evidence="9" id="KW-0406">Ion transport</keyword>
<dbReference type="PROSITE" id="PS52016">
    <property type="entry name" value="TONB_DEPENDENT_REC_3"/>
    <property type="match status" value="1"/>
</dbReference>
<keyword evidence="6 14" id="KW-0812">Transmembrane</keyword>
<dbReference type="RefSeq" id="WP_184622569.1">
    <property type="nucleotide sequence ID" value="NZ_JACHCC010000001.1"/>
</dbReference>
<evidence type="ECO:0000256" key="13">
    <source>
        <dbReference type="ARBA" id="ARBA00023237"/>
    </source>
</evidence>
<keyword evidence="10 15" id="KW-0798">TonB box</keyword>
<dbReference type="GO" id="GO:0009279">
    <property type="term" value="C:cell outer membrane"/>
    <property type="evidence" value="ECO:0007669"/>
    <property type="project" value="UniProtKB-SubCell"/>
</dbReference>
<keyword evidence="4 14" id="KW-1134">Transmembrane beta strand</keyword>
<dbReference type="InterPro" id="IPR012910">
    <property type="entry name" value="Plug_dom"/>
</dbReference>
<dbReference type="InterPro" id="IPR013784">
    <property type="entry name" value="Carb-bd-like_fold"/>
</dbReference>
<keyword evidence="7 16" id="KW-0732">Signal</keyword>
<keyword evidence="12 19" id="KW-0675">Receptor</keyword>
<protein>
    <submittedName>
        <fullName evidence="19">Iron complex outermembrane receptor protein</fullName>
    </submittedName>
</protein>
<dbReference type="InterPro" id="IPR039426">
    <property type="entry name" value="TonB-dep_rcpt-like"/>
</dbReference>
<feature type="signal peptide" evidence="16">
    <location>
        <begin position="1"/>
        <end position="24"/>
    </location>
</feature>
<keyword evidence="5" id="KW-0410">Iron transport</keyword>
<dbReference type="Gene3D" id="2.170.130.10">
    <property type="entry name" value="TonB-dependent receptor, plug domain"/>
    <property type="match status" value="1"/>
</dbReference>
<dbReference type="InterPro" id="IPR000531">
    <property type="entry name" value="Beta-barrel_TonB"/>
</dbReference>
<evidence type="ECO:0000259" key="18">
    <source>
        <dbReference type="Pfam" id="PF07715"/>
    </source>
</evidence>
<evidence type="ECO:0000313" key="19">
    <source>
        <dbReference type="EMBL" id="MBB6498465.1"/>
    </source>
</evidence>
<evidence type="ECO:0000256" key="11">
    <source>
        <dbReference type="ARBA" id="ARBA00023136"/>
    </source>
</evidence>
<dbReference type="GO" id="GO:0015891">
    <property type="term" value="P:siderophore transport"/>
    <property type="evidence" value="ECO:0007669"/>
    <property type="project" value="InterPro"/>
</dbReference>
<comment type="subcellular location">
    <subcellularLocation>
        <location evidence="1 14">Cell outer membrane</location>
        <topology evidence="1 14">Multi-pass membrane protein</topology>
    </subcellularLocation>
</comment>
<feature type="domain" description="TonB-dependent receptor plug" evidence="18">
    <location>
        <begin position="140"/>
        <end position="234"/>
    </location>
</feature>
<dbReference type="Gene3D" id="2.40.170.20">
    <property type="entry name" value="TonB-dependent receptor, beta-barrel domain"/>
    <property type="match status" value="1"/>
</dbReference>
<dbReference type="EMBL" id="JACHCC010000001">
    <property type="protein sequence ID" value="MBB6498465.1"/>
    <property type="molecule type" value="Genomic_DNA"/>
</dbReference>
<evidence type="ECO:0000256" key="12">
    <source>
        <dbReference type="ARBA" id="ARBA00023170"/>
    </source>
</evidence>
<evidence type="ECO:0000256" key="4">
    <source>
        <dbReference type="ARBA" id="ARBA00022452"/>
    </source>
</evidence>
<evidence type="ECO:0000256" key="6">
    <source>
        <dbReference type="ARBA" id="ARBA00022692"/>
    </source>
</evidence>
<evidence type="ECO:0000256" key="9">
    <source>
        <dbReference type="ARBA" id="ARBA00023065"/>
    </source>
</evidence>
<dbReference type="AlphaFoldDB" id="A0A7X0J044"/>
<dbReference type="GO" id="GO:0030246">
    <property type="term" value="F:carbohydrate binding"/>
    <property type="evidence" value="ECO:0007669"/>
    <property type="project" value="InterPro"/>
</dbReference>